<dbReference type="SUPFAM" id="SSF56935">
    <property type="entry name" value="Porins"/>
    <property type="match status" value="1"/>
</dbReference>
<evidence type="ECO:0000256" key="3">
    <source>
        <dbReference type="ARBA" id="ARBA00022452"/>
    </source>
</evidence>
<dbReference type="Gene3D" id="2.170.130.10">
    <property type="entry name" value="TonB-dependent receptor, plug domain"/>
    <property type="match status" value="1"/>
</dbReference>
<reference evidence="9 10" key="1">
    <citation type="submission" date="2022-03" db="EMBL/GenBank/DDBJ databases">
        <title>Hymenobactersp. isolated from the air.</title>
        <authorList>
            <person name="Won M."/>
            <person name="Kwon S.-W."/>
        </authorList>
    </citation>
    <scope>NUCLEOTIDE SEQUENCE [LARGE SCALE GENOMIC DNA]</scope>
    <source>
        <strain evidence="9 10">KACC 21982</strain>
        <plasmid evidence="9 10">unnamed1</plasmid>
    </source>
</reference>
<dbReference type="Gene3D" id="2.60.40.1120">
    <property type="entry name" value="Carboxypeptidase-like, regulatory domain"/>
    <property type="match status" value="1"/>
</dbReference>
<evidence type="ECO:0000313" key="10">
    <source>
        <dbReference type="Proteomes" id="UP000831113"/>
    </source>
</evidence>
<organism evidence="9 10">
    <name type="scientific">Hymenobacter tibetensis</name>
    <dbReference type="NCBI Taxonomy" id="497967"/>
    <lineage>
        <taxon>Bacteria</taxon>
        <taxon>Pseudomonadati</taxon>
        <taxon>Bacteroidota</taxon>
        <taxon>Cytophagia</taxon>
        <taxon>Cytophagales</taxon>
        <taxon>Hymenobacteraceae</taxon>
        <taxon>Hymenobacter</taxon>
    </lineage>
</organism>
<dbReference type="Gene3D" id="2.40.170.20">
    <property type="entry name" value="TonB-dependent receptor, beta-barrel domain"/>
    <property type="match status" value="1"/>
</dbReference>
<dbReference type="PROSITE" id="PS00018">
    <property type="entry name" value="EF_HAND_1"/>
    <property type="match status" value="1"/>
</dbReference>
<keyword evidence="2 7" id="KW-0813">Transport</keyword>
<keyword evidence="5 7" id="KW-0472">Membrane</keyword>
<dbReference type="InterPro" id="IPR012910">
    <property type="entry name" value="Plug_dom"/>
</dbReference>
<evidence type="ECO:0000256" key="2">
    <source>
        <dbReference type="ARBA" id="ARBA00022448"/>
    </source>
</evidence>
<dbReference type="Pfam" id="PF13715">
    <property type="entry name" value="CarbopepD_reg_2"/>
    <property type="match status" value="1"/>
</dbReference>
<dbReference type="Proteomes" id="UP000831113">
    <property type="component" value="Plasmid unnamed1"/>
</dbReference>
<protein>
    <submittedName>
        <fullName evidence="9">TonB-dependent receptor</fullName>
    </submittedName>
</protein>
<dbReference type="InterPro" id="IPR037066">
    <property type="entry name" value="Plug_dom_sf"/>
</dbReference>
<keyword evidence="9" id="KW-0614">Plasmid</keyword>
<evidence type="ECO:0000313" key="9">
    <source>
        <dbReference type="EMBL" id="UOG77303.1"/>
    </source>
</evidence>
<proteinExistence type="inferred from homology"/>
<evidence type="ECO:0000256" key="5">
    <source>
        <dbReference type="ARBA" id="ARBA00023136"/>
    </source>
</evidence>
<dbReference type="InterPro" id="IPR018247">
    <property type="entry name" value="EF_Hand_1_Ca_BS"/>
</dbReference>
<dbReference type="InterPro" id="IPR039426">
    <property type="entry name" value="TonB-dep_rcpt-like"/>
</dbReference>
<sequence length="1059" mass="113438">MKILPVLVIHIASDQWVKRVATLAAGLSLSQAGLLPAQAAPLWQQAVPQAGTPVAGRVVDERGEVLPGVNVVVKNTSIGTATNAEGQYSLNVPAGATLVFSFIGYSPQELVVNGRSTLDVQFASPQARSLDEVVVVGYGTQTKREVTGAIASVKGTELVNQASQNPVSSLQGKVAGVQITNAGVPGTAPQIRVRGTGSLAGVSPLYVVDGTLLPAGSDLSFLNQDDIASVEVLKDAASASIYGIQAANGVVLVTTKRGQAGKTRVNYNGFGGVQTVTNSIEMANAQQYAELLNEKYALTNVDPSNNLATNLPSTDWLKEVTRTAATQNHQLSLGGGSEKASYTFSGSYLRQEGVLQKNDFERITARLQTDFALNDHIKVGYSASFATLDAHDAPGLASSVFPSYSGLGGAATGTSSNFALGGSNVFAQAYVAPPVLPVFQADGRYGDPGLIGSGLGNFGNPRGTLDYFVQRSQGQTLVSNAFASFNFLQHFTLRTSAGISYNAAKFYNYQKADSLTTFQVYRGNTLRKGTSQSNQLQWENTLTFDRAFGTDHHLTALLGTTALRYRTEQLIGAINGVQAGSSDSYYFNLGTVGTATLANPVDLYTIFSLFARVNYAYKERYLLTASFRRDGASKYTGADRYGNFPSVGIGWVISEEGFLKESAVFNFLKLRASYGLLGNSQVPNNIAVSVVDFYPTYAGFFGIPSTPITGANISTLAAGRVRWEKVREADAGLEMGFLNNQLSVELDYYNRRTIDAVFPVPILSGPGYANSIGYLDNNATFQNQGVEAAVRWNSAGTGDFSYSVGLVGAYNQNKVLSTASGAPLFSGALPLGDYRTTISQIGAPIGAFYGYQTTGVFQTPQEVAESPQTTTAKPGDLRYQDQNGDGLLDARDYVVLGNPNPRFTYGLNTTFRYKAFDLQLDVQGVGGVELFNALRLLRVGNENYTQDFYNNRWRGAGTSNSYPSADLSGRNLDPSSYYVEKGDYIRLRNVQLGFNFPKTLVSTLRLQTLRVYANAQNPVTLTKYKGFTPEVGGTPTYAGLDQNVYPLAATYNLGINIGF</sequence>
<gene>
    <name evidence="9" type="ORF">MTX78_23440</name>
</gene>
<evidence type="ECO:0000256" key="6">
    <source>
        <dbReference type="ARBA" id="ARBA00023237"/>
    </source>
</evidence>
<dbReference type="EMBL" id="CP094670">
    <property type="protein sequence ID" value="UOG77303.1"/>
    <property type="molecule type" value="Genomic_DNA"/>
</dbReference>
<evidence type="ECO:0000256" key="4">
    <source>
        <dbReference type="ARBA" id="ARBA00022692"/>
    </source>
</evidence>
<accession>A0ABY4DB09</accession>
<geneLocation type="plasmid" evidence="9 10">
    <name>unnamed1</name>
</geneLocation>
<dbReference type="InterPro" id="IPR023997">
    <property type="entry name" value="TonB-dep_OMP_SusC/RagA_CS"/>
</dbReference>
<keyword evidence="3 7" id="KW-1134">Transmembrane beta strand</keyword>
<comment type="similarity">
    <text evidence="7">Belongs to the TonB-dependent receptor family.</text>
</comment>
<keyword evidence="9" id="KW-0675">Receptor</keyword>
<dbReference type="InterPro" id="IPR036942">
    <property type="entry name" value="Beta-barrel_TonB_sf"/>
</dbReference>
<keyword evidence="10" id="KW-1185">Reference proteome</keyword>
<dbReference type="Pfam" id="PF07715">
    <property type="entry name" value="Plug"/>
    <property type="match status" value="1"/>
</dbReference>
<dbReference type="NCBIfam" id="TIGR04056">
    <property type="entry name" value="OMP_RagA_SusC"/>
    <property type="match status" value="1"/>
</dbReference>
<keyword evidence="4 7" id="KW-0812">Transmembrane</keyword>
<evidence type="ECO:0000256" key="7">
    <source>
        <dbReference type="PROSITE-ProRule" id="PRU01360"/>
    </source>
</evidence>
<dbReference type="InterPro" id="IPR008969">
    <property type="entry name" value="CarboxyPept-like_regulatory"/>
</dbReference>
<feature type="domain" description="TonB-dependent receptor plug" evidence="8">
    <location>
        <begin position="143"/>
        <end position="250"/>
    </location>
</feature>
<comment type="subcellular location">
    <subcellularLocation>
        <location evidence="1 7">Cell outer membrane</location>
        <topology evidence="1 7">Multi-pass membrane protein</topology>
    </subcellularLocation>
</comment>
<dbReference type="InterPro" id="IPR023996">
    <property type="entry name" value="TonB-dep_OMP_SusC/RagA"/>
</dbReference>
<dbReference type="NCBIfam" id="TIGR04057">
    <property type="entry name" value="SusC_RagA_signa"/>
    <property type="match status" value="1"/>
</dbReference>
<dbReference type="PROSITE" id="PS52016">
    <property type="entry name" value="TONB_DEPENDENT_REC_3"/>
    <property type="match status" value="1"/>
</dbReference>
<evidence type="ECO:0000259" key="8">
    <source>
        <dbReference type="Pfam" id="PF07715"/>
    </source>
</evidence>
<dbReference type="SUPFAM" id="SSF49464">
    <property type="entry name" value="Carboxypeptidase regulatory domain-like"/>
    <property type="match status" value="1"/>
</dbReference>
<name>A0ABY4DB09_9BACT</name>
<evidence type="ECO:0000256" key="1">
    <source>
        <dbReference type="ARBA" id="ARBA00004571"/>
    </source>
</evidence>
<keyword evidence="6 7" id="KW-0998">Cell outer membrane</keyword>
<dbReference type="RefSeq" id="WP_243803013.1">
    <property type="nucleotide sequence ID" value="NZ_CP094670.1"/>
</dbReference>